<feature type="transmembrane region" description="Helical" evidence="1">
    <location>
        <begin position="102"/>
        <end position="120"/>
    </location>
</feature>
<comment type="caution">
    <text evidence="2">The sequence shown here is derived from an EMBL/GenBank/DDBJ whole genome shotgun (WGS) entry which is preliminary data.</text>
</comment>
<dbReference type="Proteomes" id="UP001182556">
    <property type="component" value="Unassembled WGS sequence"/>
</dbReference>
<gene>
    <name evidence="2" type="ORF">DB88DRAFT_494765</name>
</gene>
<evidence type="ECO:0000313" key="3">
    <source>
        <dbReference type="Proteomes" id="UP001182556"/>
    </source>
</evidence>
<dbReference type="CDD" id="cd11296">
    <property type="entry name" value="O-FucT_like"/>
    <property type="match status" value="1"/>
</dbReference>
<evidence type="ECO:0000313" key="2">
    <source>
        <dbReference type="EMBL" id="KAK1922362.1"/>
    </source>
</evidence>
<keyword evidence="1" id="KW-0812">Transmembrane</keyword>
<evidence type="ECO:0008006" key="4">
    <source>
        <dbReference type="Google" id="ProtNLM"/>
    </source>
</evidence>
<evidence type="ECO:0000256" key="1">
    <source>
        <dbReference type="SAM" id="Phobius"/>
    </source>
</evidence>
<keyword evidence="1" id="KW-0472">Membrane</keyword>
<reference evidence="2" key="1">
    <citation type="submission" date="2023-02" db="EMBL/GenBank/DDBJ databases">
        <title>Identification and recombinant expression of a fungal hydrolase from Papiliotrema laurentii that hydrolyzes apple cutin and clears colloidal polyester polyurethane.</title>
        <authorList>
            <consortium name="DOE Joint Genome Institute"/>
            <person name="Roman V.A."/>
            <person name="Bojanowski C."/>
            <person name="Crable B.R."/>
            <person name="Wagner D.N."/>
            <person name="Hung C.S."/>
            <person name="Nadeau L.J."/>
            <person name="Schratz L."/>
            <person name="Haridas S."/>
            <person name="Pangilinan J."/>
            <person name="Lipzen A."/>
            <person name="Na H."/>
            <person name="Yan M."/>
            <person name="Ng V."/>
            <person name="Grigoriev I.V."/>
            <person name="Spatafora J.W."/>
            <person name="Barlow D."/>
            <person name="Biffinger J."/>
            <person name="Kelley-Loughnane N."/>
            <person name="Varaljay V.A."/>
            <person name="Crookes-Goodson W.J."/>
        </authorList>
    </citation>
    <scope>NUCLEOTIDE SEQUENCE</scope>
    <source>
        <strain evidence="2">5307AH</strain>
    </source>
</reference>
<dbReference type="Gene3D" id="3.40.50.11350">
    <property type="match status" value="1"/>
</dbReference>
<proteinExistence type="predicted"/>
<keyword evidence="1" id="KW-1133">Transmembrane helix</keyword>
<dbReference type="EMBL" id="JAODAN010000008">
    <property type="protein sequence ID" value="KAK1922362.1"/>
    <property type="molecule type" value="Genomic_DNA"/>
</dbReference>
<organism evidence="2 3">
    <name type="scientific">Papiliotrema laurentii</name>
    <name type="common">Cryptococcus laurentii</name>
    <dbReference type="NCBI Taxonomy" id="5418"/>
    <lineage>
        <taxon>Eukaryota</taxon>
        <taxon>Fungi</taxon>
        <taxon>Dikarya</taxon>
        <taxon>Basidiomycota</taxon>
        <taxon>Agaricomycotina</taxon>
        <taxon>Tremellomycetes</taxon>
        <taxon>Tremellales</taxon>
        <taxon>Rhynchogastremaceae</taxon>
        <taxon>Papiliotrema</taxon>
    </lineage>
</organism>
<sequence length="538" mass="60195">MGDSRRVINRPPLRIPIPGRVLSIRPLLVSPSLHHPLSSSHPSSGIGPQLVQVTPKHAMRVTIPNPLGPPVTVDTDRYNNLSHLFSALPLPAGFRSSRRAPLRLLLALFAFVIIVTWAPAPPFPPSYAAEWARERSSSRLFTDARVPEGRDGRYVKFDSPRATGINHQLQRVLLQHHLAILGNRSLAFDPIVQDHTIFPFRLTLPPWRSSVIPLSAFIATVVSGFERFYDTPRAVPASQFRKVCPPYKQHVMTLKNELQPHGDVELVGDGQSRVHQLQVLLAASQDRCVRIQGTVFDDAFFDSHAPLQMYDSFARSPVLAQFSFSPAVLAIVNRAMPDLAPDALRYDLDRAAVAVSSEPRQTGMMWKHVLALHLRQGEGWEELCEEKGRLSAPFVSFNKLPKLPGNENVPPPPDMVEATRMGLYSAKCNPPVLDIIARARRMHKNHPQLKVVYIMTDGPAEWVDEVRRWLLSDGWEKVWVGRSDLYPAWSDHELGVAVDMEVARRAGVFVGNGFSTTSSNVVLLRSRDGVHPDLTQFW</sequence>
<accession>A0AAD9FQC8</accession>
<keyword evidence="3" id="KW-1185">Reference proteome</keyword>
<dbReference type="AlphaFoldDB" id="A0AAD9FQC8"/>
<name>A0AAD9FQC8_PAPLA</name>
<protein>
    <recommendedName>
        <fullName evidence="4">O-fucosyltransferase family protein</fullName>
    </recommendedName>
</protein>